<feature type="region of interest" description="Disordered" evidence="2">
    <location>
        <begin position="565"/>
        <end position="585"/>
    </location>
</feature>
<dbReference type="Proteomes" id="UP001146793">
    <property type="component" value="Unassembled WGS sequence"/>
</dbReference>
<dbReference type="Gene3D" id="1.10.506.10">
    <property type="entry name" value="GTPase Activation - p120gap, domain 1"/>
    <property type="match status" value="2"/>
</dbReference>
<feature type="region of interest" description="Disordered" evidence="2">
    <location>
        <begin position="259"/>
        <end position="301"/>
    </location>
</feature>
<evidence type="ECO:0000256" key="2">
    <source>
        <dbReference type="SAM" id="MobiDB-lite"/>
    </source>
</evidence>
<feature type="compositionally biased region" description="Basic residues" evidence="2">
    <location>
        <begin position="279"/>
        <end position="290"/>
    </location>
</feature>
<dbReference type="PROSITE" id="PS50018">
    <property type="entry name" value="RAS_GTPASE_ACTIV_2"/>
    <property type="match status" value="1"/>
</dbReference>
<dbReference type="AlphaFoldDB" id="A0AAV8A5U6"/>
<name>A0AAV8A5U6_9EUKA</name>
<feature type="compositionally biased region" description="Acidic residues" evidence="2">
    <location>
        <begin position="509"/>
        <end position="520"/>
    </location>
</feature>
<dbReference type="Pfam" id="PF00616">
    <property type="entry name" value="RasGAP"/>
    <property type="match status" value="1"/>
</dbReference>
<dbReference type="EMBL" id="JANTQA010000015">
    <property type="protein sequence ID" value="KAJ3448125.1"/>
    <property type="molecule type" value="Genomic_DNA"/>
</dbReference>
<comment type="caution">
    <text evidence="4">The sequence shown here is derived from an EMBL/GenBank/DDBJ whole genome shotgun (WGS) entry which is preliminary data.</text>
</comment>
<evidence type="ECO:0000313" key="4">
    <source>
        <dbReference type="EMBL" id="KAJ3448125.1"/>
    </source>
</evidence>
<dbReference type="InterPro" id="IPR008936">
    <property type="entry name" value="Rho_GTPase_activation_prot"/>
</dbReference>
<feature type="compositionally biased region" description="Basic residues" evidence="2">
    <location>
        <begin position="565"/>
        <end position="578"/>
    </location>
</feature>
<dbReference type="PANTHER" id="PTHR10194">
    <property type="entry name" value="RAS GTPASE-ACTIVATING PROTEINS"/>
    <property type="match status" value="1"/>
</dbReference>
<feature type="domain" description="Ras-GAP" evidence="3">
    <location>
        <begin position="781"/>
        <end position="974"/>
    </location>
</feature>
<dbReference type="SUPFAM" id="SSF48350">
    <property type="entry name" value="GTPase activation domain, GAP"/>
    <property type="match status" value="1"/>
</dbReference>
<reference evidence="4" key="1">
    <citation type="submission" date="2022-08" db="EMBL/GenBank/DDBJ databases">
        <title>Novel sulphate-reducing endosymbionts in the free-living metamonad Anaeramoeba.</title>
        <authorList>
            <person name="Jerlstrom-Hultqvist J."/>
            <person name="Cepicka I."/>
            <person name="Gallot-Lavallee L."/>
            <person name="Salas-Leiva D."/>
            <person name="Curtis B.A."/>
            <person name="Zahonova K."/>
            <person name="Pipaliya S."/>
            <person name="Dacks J."/>
            <person name="Roger A.J."/>
        </authorList>
    </citation>
    <scope>NUCLEOTIDE SEQUENCE</scope>
    <source>
        <strain evidence="4">Busselton2</strain>
    </source>
</reference>
<dbReference type="GO" id="GO:0005096">
    <property type="term" value="F:GTPase activator activity"/>
    <property type="evidence" value="ECO:0007669"/>
    <property type="project" value="UniProtKB-KW"/>
</dbReference>
<keyword evidence="1" id="KW-0343">GTPase activation</keyword>
<dbReference type="SMART" id="SM00323">
    <property type="entry name" value="RasGAP"/>
    <property type="match status" value="1"/>
</dbReference>
<dbReference type="CDD" id="cd04519">
    <property type="entry name" value="RasGAP"/>
    <property type="match status" value="1"/>
</dbReference>
<protein>
    <submittedName>
        <fullName evidence="4">Neurofibromin</fullName>
    </submittedName>
</protein>
<feature type="region of interest" description="Disordered" evidence="2">
    <location>
        <begin position="418"/>
        <end position="461"/>
    </location>
</feature>
<feature type="region of interest" description="Disordered" evidence="2">
    <location>
        <begin position="502"/>
        <end position="522"/>
    </location>
</feature>
<evidence type="ECO:0000313" key="5">
    <source>
        <dbReference type="Proteomes" id="UP001146793"/>
    </source>
</evidence>
<feature type="compositionally biased region" description="Low complexity" evidence="2">
    <location>
        <begin position="421"/>
        <end position="436"/>
    </location>
</feature>
<gene>
    <name evidence="4" type="ORF">M0812_00601</name>
</gene>
<dbReference type="PANTHER" id="PTHR10194:SF60">
    <property type="entry name" value="RAS GTPASE-ACTIVATING PROTEIN RASKOL"/>
    <property type="match status" value="1"/>
</dbReference>
<proteinExistence type="predicted"/>
<organism evidence="4 5">
    <name type="scientific">Anaeramoeba flamelloides</name>
    <dbReference type="NCBI Taxonomy" id="1746091"/>
    <lineage>
        <taxon>Eukaryota</taxon>
        <taxon>Metamonada</taxon>
        <taxon>Anaeramoebidae</taxon>
        <taxon>Anaeramoeba</taxon>
    </lineage>
</organism>
<dbReference type="InterPro" id="IPR001936">
    <property type="entry name" value="RasGAP_dom"/>
</dbReference>
<sequence length="1097" mass="127226">MSKTNFTNIRLNYNLYTHTNKQVRPLDFKIKQNKTKNNETNTKVSKTKDCFQRITKYINTNIQKSSTTTEPKKDSEKLRDHNLEKMIKNKDKNAKQLRTILQGLTLKQKDCIISMLCLRIRLETLNHCQTPLFSLTDGFSNCLISSDLIRKCLNQEDISYFDQLLCKNVLFKVISTIPQDQLLPINFFLEKLLDMDRCFLLDLKPYLKSKEILNIWVSLVGLWKHEVDNNVLSIGDISTQFGAEISKMTLSQIKQLNFSEPNREKSKQNTKKQILGKRSIQKVKSTHKKISGGDINNENNFPNYEEKTIEITKEITNLEKEFTKKYDLSSGSEVKSNSSKSIPHKMDTEISIKIEKKTNNNTGYIGKDMIKSVSDTTNLYHYQVQEKSVITESTETTEMMETKNKNNLSLKINDKQFFGKTTSNSSENENTLETESISVSENKYEIKTNSDSDSENENDDNKVINLEKIDLNSKKTIISSNDEDFNKDSTFDNLLGESVSNNKHKDGIASDEDCEDDDENKEFPVKTKKMPRLTGDLFITTSKKFHKNCFYYFLKDNKIKKKRKKYSIKRKESKRKNSNNKGINKLNNKRIQIVKEDNLWAPVTCVLTSKKIRFTAHQTLTKKKIASIGYQDLIIFQKNNIFYKTGFEDYFQDSQDSRLRINISASVRNSKNIKIHPFLYDINSSFHFLNKNKLFVISNKNFSNYIICKSKSKIQREMWVSEILKRKNSLINNTHYIYKQLSLNGFRNNILNNLLVSKNMSLVSAILQNFDSRRKQKNLISGEKLARSLVYIFHSKSKGLRLVRWMVNSEINNGKNTSKTLFRSSSVSSKIIPIYGFLIGNEFLVKTLTSSIDMIRNIKRYLDVDKNNVSEEQVKNNIAALKILSNELIGKILFSVRDIPLSIRIIGRAMRKAARRIFPESSYSSINNFIFLRFLVPVVIAPQNFGVIEKEKKINLIFKKNLILISKIVQNVGNQSEGFIGPLSCLDDYIKSSSVRIIKFYKVLTDLTTVEKSENRKLESELYPLKPGQLSNALKTIKQYLYNNINDIRDTMLHSDSRTNYVSFVSDFIENLIEDEEDEEFDNYDIHEKQINKWLNL</sequence>
<accession>A0AAV8A5U6</accession>
<evidence type="ECO:0000256" key="1">
    <source>
        <dbReference type="ARBA" id="ARBA00022468"/>
    </source>
</evidence>
<evidence type="ECO:0000259" key="3">
    <source>
        <dbReference type="PROSITE" id="PS50018"/>
    </source>
</evidence>
<dbReference type="InterPro" id="IPR039360">
    <property type="entry name" value="Ras_GTPase"/>
</dbReference>